<dbReference type="KEGG" id="sur:STAUR_5365"/>
<accession>Q08S26</accession>
<dbReference type="HOGENOM" id="CLU_355910_0_0_7"/>
<dbReference type="EMBL" id="CP002271">
    <property type="protein sequence ID" value="ADO73136.1"/>
    <property type="molecule type" value="Genomic_DNA"/>
</dbReference>
<evidence type="ECO:0000313" key="1">
    <source>
        <dbReference type="EMBL" id="ADO73136.1"/>
    </source>
</evidence>
<dbReference type="OrthoDB" id="21421at2"/>
<dbReference type="Proteomes" id="UP000032702">
    <property type="component" value="Unassembled WGS sequence"/>
</dbReference>
<evidence type="ECO:0000313" key="2">
    <source>
        <dbReference type="EMBL" id="EAU63282.1"/>
    </source>
</evidence>
<keyword evidence="3" id="KW-1185">Reference proteome</keyword>
<gene>
    <name evidence="1" type="ordered locus">STAUR_5365</name>
    <name evidence="2" type="ORF">STIAU_7443</name>
</gene>
<sequence>MARRSRRQPPGWTMSKNIPPEKHKEIMAELGREYPAFIKEIDQAVDDIADRATQFNPLALLQRSYFSHVLFAIGKQPNTQFDLNEAYPLQVLDYIQSIIVSRQQKDTRQPTDEEYLDLQSLIGKLYARINVEYHIRKGAQLQITNPNYSFEQDAFHVRAQLFWMNVSVDRYSIHNTPFIRELIKPHSPILVDLFGISGDELTEALASIQQSLTQGLFSAYVEIDEIRLRTLDEIGSNLSTSKEDFQSLLGGALDKLGFRDRLRSAMNRVAELDLFDLQKTTKLPLKLLDALSLAPGEDQSFFSPGDYRGWPLRQLPIRSRPFLKFDGKHYCFNNYNLQDNVYRSLQMLVTAIKPDYKPTWNARQKEVSERLPLEMLERLLPGSRRHSSIQYQWTNKSTGRMEWAEADGIVIFDDVLLAIEVKGGIFTPASPTTDLPAYIASIRNLVCTPAIQARRFIDELDARGELELFDEKRQPIGRIRKSDFWRIWGVCVTVDNISDIGTRHADFKNVGLSFVDNPTWIVSIDDLRIFCDLFDSGATFIHYLEQRLRVFRNPKAHPDDELDFIGMFFVHNDINMHTKSFGDATHIVWHGYRDIVDKYYYELISGGSPKKPSQRTYEFFARTLSRIEESAIPGRLRVYSWLMDLGDEGRQQFDSLVRQCLEFQASTKRIRPAIMMCEERYILAFCMTPEIAQPSETFMREYAISLVSSMQGKDLLVLRLNFNGEQIASAHGEILGQQNLSEIEPNRLAELREKYSQSRIAAVKKSTGRNKVGRNEKCPCGSGLKFKLCHGQKK</sequence>
<dbReference type="InterPro" id="IPR004027">
    <property type="entry name" value="SEC_C_motif"/>
</dbReference>
<name>Q08S26_STIAD</name>
<evidence type="ECO:0000313" key="3">
    <source>
        <dbReference type="Proteomes" id="UP000001351"/>
    </source>
</evidence>
<protein>
    <submittedName>
        <fullName evidence="1">Conserved uncharacterized protein</fullName>
    </submittedName>
    <submittedName>
        <fullName evidence="2">SEC-C motif domain protein</fullName>
    </submittedName>
</protein>
<evidence type="ECO:0000313" key="4">
    <source>
        <dbReference type="Proteomes" id="UP000032702"/>
    </source>
</evidence>
<dbReference type="SUPFAM" id="SSF103642">
    <property type="entry name" value="Sec-C motif"/>
    <property type="match status" value="1"/>
</dbReference>
<dbReference type="STRING" id="378806.STAUR_5365"/>
<dbReference type="Gene3D" id="3.10.450.50">
    <property type="match status" value="1"/>
</dbReference>
<dbReference type="Proteomes" id="UP000001351">
    <property type="component" value="Chromosome"/>
</dbReference>
<reference evidence="2 4" key="1">
    <citation type="submission" date="2006-04" db="EMBL/GenBank/DDBJ databases">
        <authorList>
            <person name="Nierman W.C."/>
        </authorList>
    </citation>
    <scope>NUCLEOTIDE SEQUENCE [LARGE SCALE GENOMIC DNA]</scope>
    <source>
        <strain evidence="2 4">DW4/3-1</strain>
    </source>
</reference>
<organism evidence="2 4">
    <name type="scientific">Stigmatella aurantiaca (strain DW4/3-1)</name>
    <dbReference type="NCBI Taxonomy" id="378806"/>
    <lineage>
        <taxon>Bacteria</taxon>
        <taxon>Pseudomonadati</taxon>
        <taxon>Myxococcota</taxon>
        <taxon>Myxococcia</taxon>
        <taxon>Myxococcales</taxon>
        <taxon>Cystobacterineae</taxon>
        <taxon>Archangiaceae</taxon>
        <taxon>Stigmatella</taxon>
    </lineage>
</organism>
<dbReference type="AlphaFoldDB" id="Q08S26"/>
<dbReference type="eggNOG" id="COG3012">
    <property type="taxonomic scope" value="Bacteria"/>
</dbReference>
<dbReference type="EMBL" id="AAMD01000172">
    <property type="protein sequence ID" value="EAU63282.1"/>
    <property type="molecule type" value="Genomic_DNA"/>
</dbReference>
<reference evidence="1 3" key="2">
    <citation type="journal article" date="2011" name="Mol. Biol. Evol.">
        <title>Comparative genomic analysis of fruiting body formation in Myxococcales.</title>
        <authorList>
            <person name="Huntley S."/>
            <person name="Hamann N."/>
            <person name="Wegener-Feldbrugge S."/>
            <person name="Treuner-Lange A."/>
            <person name="Kube M."/>
            <person name="Reinhardt R."/>
            <person name="Klages S."/>
            <person name="Muller R."/>
            <person name="Ronning C.M."/>
            <person name="Nierman W.C."/>
            <person name="Sogaard-Andersen L."/>
        </authorList>
    </citation>
    <scope>NUCLEOTIDE SEQUENCE [LARGE SCALE GENOMIC DNA]</scope>
    <source>
        <strain evidence="1 3">DW4/3-1</strain>
    </source>
</reference>
<proteinExistence type="predicted"/>
<dbReference type="Pfam" id="PF02810">
    <property type="entry name" value="SEC-C"/>
    <property type="match status" value="1"/>
</dbReference>